<dbReference type="Proteomes" id="UP001198402">
    <property type="component" value="Unassembled WGS sequence"/>
</dbReference>
<evidence type="ECO:0000313" key="7">
    <source>
        <dbReference type="EMBL" id="MCA0153740.1"/>
    </source>
</evidence>
<evidence type="ECO:0000259" key="6">
    <source>
        <dbReference type="Pfam" id="PF04138"/>
    </source>
</evidence>
<keyword evidence="3 5" id="KW-1133">Transmembrane helix</keyword>
<comment type="subcellular location">
    <subcellularLocation>
        <location evidence="1">Membrane</location>
        <topology evidence="1">Multi-pass membrane protein</topology>
    </subcellularLocation>
</comment>
<keyword evidence="8" id="KW-1185">Reference proteome</keyword>
<dbReference type="RefSeq" id="WP_224478700.1">
    <property type="nucleotide sequence ID" value="NZ_JAIUJS010000005.1"/>
</dbReference>
<organism evidence="7 8">
    <name type="scientific">Winogradskyella vincentii</name>
    <dbReference type="NCBI Taxonomy" id="2877122"/>
    <lineage>
        <taxon>Bacteria</taxon>
        <taxon>Pseudomonadati</taxon>
        <taxon>Bacteroidota</taxon>
        <taxon>Flavobacteriia</taxon>
        <taxon>Flavobacteriales</taxon>
        <taxon>Flavobacteriaceae</taxon>
        <taxon>Winogradskyella</taxon>
    </lineage>
</organism>
<reference evidence="8" key="1">
    <citation type="submission" date="2023-07" db="EMBL/GenBank/DDBJ databases">
        <authorList>
            <person name="Yue Y."/>
        </authorList>
    </citation>
    <scope>NUCLEOTIDE SEQUENCE [LARGE SCALE GENOMIC DNA]</scope>
    <source>
        <strain evidence="8">2Y89</strain>
    </source>
</reference>
<dbReference type="InterPro" id="IPR007267">
    <property type="entry name" value="GtrA_DPMS_TM"/>
</dbReference>
<keyword evidence="4 5" id="KW-0472">Membrane</keyword>
<keyword evidence="2 5" id="KW-0812">Transmembrane</keyword>
<feature type="transmembrane region" description="Helical" evidence="5">
    <location>
        <begin position="12"/>
        <end position="34"/>
    </location>
</feature>
<evidence type="ECO:0000256" key="4">
    <source>
        <dbReference type="ARBA" id="ARBA00023136"/>
    </source>
</evidence>
<evidence type="ECO:0000256" key="2">
    <source>
        <dbReference type="ARBA" id="ARBA00022692"/>
    </source>
</evidence>
<evidence type="ECO:0000256" key="3">
    <source>
        <dbReference type="ARBA" id="ARBA00022989"/>
    </source>
</evidence>
<dbReference type="EMBL" id="JAIUJS010000005">
    <property type="protein sequence ID" value="MCA0153740.1"/>
    <property type="molecule type" value="Genomic_DNA"/>
</dbReference>
<evidence type="ECO:0000313" key="8">
    <source>
        <dbReference type="Proteomes" id="UP001198402"/>
    </source>
</evidence>
<gene>
    <name evidence="7" type="ORF">LBV24_10970</name>
</gene>
<feature type="domain" description="GtrA/DPMS transmembrane" evidence="6">
    <location>
        <begin position="14"/>
        <end position="126"/>
    </location>
</feature>
<feature type="transmembrane region" description="Helical" evidence="5">
    <location>
        <begin position="77"/>
        <end position="96"/>
    </location>
</feature>
<name>A0ABS7Y324_9FLAO</name>
<evidence type="ECO:0000256" key="5">
    <source>
        <dbReference type="SAM" id="Phobius"/>
    </source>
</evidence>
<feature type="transmembrane region" description="Helical" evidence="5">
    <location>
        <begin position="102"/>
        <end position="120"/>
    </location>
</feature>
<evidence type="ECO:0000256" key="1">
    <source>
        <dbReference type="ARBA" id="ARBA00004141"/>
    </source>
</evidence>
<feature type="transmembrane region" description="Helical" evidence="5">
    <location>
        <begin position="46"/>
        <end position="65"/>
    </location>
</feature>
<comment type="caution">
    <text evidence="7">The sequence shown here is derived from an EMBL/GenBank/DDBJ whole genome shotgun (WGS) entry which is preliminary data.</text>
</comment>
<proteinExistence type="predicted"/>
<dbReference type="Pfam" id="PF04138">
    <property type="entry name" value="GtrA_DPMS_TM"/>
    <property type="match status" value="1"/>
</dbReference>
<protein>
    <recommendedName>
        <fullName evidence="6">GtrA/DPMS transmembrane domain-containing protein</fullName>
    </recommendedName>
</protein>
<sequence>MKKINKKTKGQLIRYIFISLIGYTFVFSGLYLLVDILNVNESIAFMVIYGLSYLLLYFLQLKVLFRTDHTNAKLVKFFISIFAFYLMANLLFNIGVYLKLNYLVATVLTIGLLFPIRFIVSKFIVFKA</sequence>
<accession>A0ABS7Y324</accession>